<dbReference type="Proteomes" id="UP000218238">
    <property type="component" value="Unassembled WGS sequence"/>
</dbReference>
<sequence>MEDYDVDTETVEEDTYADLRAKAESLESQLAEKSEWMLKNLTHIQTAKQFAFAAAKSSQKPPHPVQIWEAIAEKWQNAIAELGNIGEGEPGYAEAQKLLKTYGKNLKIIQTRIQIEANASAKLDNIFDRVESFAESTSAKRQTYILELHYIIKELKSIQPGTTAHADAQKLLKSAQQRLKS</sequence>
<name>A0A2A2TL28_9CYAN</name>
<dbReference type="AlphaFoldDB" id="A0A2A2TL28"/>
<dbReference type="RefSeq" id="WP_095721412.1">
    <property type="nucleotide sequence ID" value="NZ_NTFS01000073.1"/>
</dbReference>
<organism evidence="1 2">
    <name type="scientific">Brunnivagina elsteri CCALA 953</name>
    <dbReference type="NCBI Taxonomy" id="987040"/>
    <lineage>
        <taxon>Bacteria</taxon>
        <taxon>Bacillati</taxon>
        <taxon>Cyanobacteriota</taxon>
        <taxon>Cyanophyceae</taxon>
        <taxon>Nostocales</taxon>
        <taxon>Calotrichaceae</taxon>
        <taxon>Brunnivagina</taxon>
    </lineage>
</organism>
<evidence type="ECO:0000313" key="1">
    <source>
        <dbReference type="EMBL" id="PAX57168.1"/>
    </source>
</evidence>
<accession>A0A2A2TL28</accession>
<keyword evidence="2" id="KW-1185">Reference proteome</keyword>
<gene>
    <name evidence="1" type="ORF">CK510_09175</name>
</gene>
<reference evidence="1 2" key="1">
    <citation type="submission" date="2017-08" db="EMBL/GenBank/DDBJ databases">
        <title>Draft genome sequence of filamentous cyanobacterium Calothrix elsteri CCALA 953.</title>
        <authorList>
            <person name="Gagunashvili A.N."/>
            <person name="Elster J."/>
            <person name="Andresson O.S."/>
        </authorList>
    </citation>
    <scope>NUCLEOTIDE SEQUENCE [LARGE SCALE GENOMIC DNA]</scope>
    <source>
        <strain evidence="1 2">CCALA 953</strain>
    </source>
</reference>
<protein>
    <submittedName>
        <fullName evidence="1">Uncharacterized protein</fullName>
    </submittedName>
</protein>
<evidence type="ECO:0000313" key="2">
    <source>
        <dbReference type="Proteomes" id="UP000218238"/>
    </source>
</evidence>
<dbReference type="OrthoDB" id="517897at2"/>
<comment type="caution">
    <text evidence="1">The sequence shown here is derived from an EMBL/GenBank/DDBJ whole genome shotgun (WGS) entry which is preliminary data.</text>
</comment>
<dbReference type="EMBL" id="NTFS01000073">
    <property type="protein sequence ID" value="PAX57168.1"/>
    <property type="molecule type" value="Genomic_DNA"/>
</dbReference>
<proteinExistence type="predicted"/>